<name>A0A1C6RC46_9ACTN</name>
<accession>A0A1C6RC46</accession>
<keyword evidence="2" id="KW-1185">Reference proteome</keyword>
<evidence type="ECO:0000313" key="1">
    <source>
        <dbReference type="EMBL" id="SCL14710.1"/>
    </source>
</evidence>
<organism evidence="1 2">
    <name type="scientific">Micromonospora inyonensis</name>
    <dbReference type="NCBI Taxonomy" id="47866"/>
    <lineage>
        <taxon>Bacteria</taxon>
        <taxon>Bacillati</taxon>
        <taxon>Actinomycetota</taxon>
        <taxon>Actinomycetes</taxon>
        <taxon>Micromonosporales</taxon>
        <taxon>Micromonosporaceae</taxon>
        <taxon>Micromonospora</taxon>
    </lineage>
</organism>
<evidence type="ECO:0000313" key="2">
    <source>
        <dbReference type="Proteomes" id="UP000198906"/>
    </source>
</evidence>
<dbReference type="AlphaFoldDB" id="A0A1C6RC46"/>
<sequence>MDSHVEGRSGWLAGLTVVALLAGAGWWTAADPRATPGAAMAPRADVVMRAAAASGASAIPPAVPWTGGGRTVLVEPSTGRTVDLSGGRTGPVPGAWVVVDPSSGRGLGAGPDGPGAGASRLGRVLWQETRLLTDNVRELRRQAHGAPGVRYQLLVICDGGGDLLVRLGNGRLWTGRRVSGCDGTLHSIGVTGTGAPLSVRITHPQEGAVELTTMLVALG</sequence>
<gene>
    <name evidence="1" type="ORF">GA0074694_0883</name>
</gene>
<protein>
    <submittedName>
        <fullName evidence="1">Uncharacterized protein</fullName>
    </submittedName>
</protein>
<dbReference type="Proteomes" id="UP000198906">
    <property type="component" value="Unassembled WGS sequence"/>
</dbReference>
<proteinExistence type="predicted"/>
<dbReference type="EMBL" id="FMHU01000001">
    <property type="protein sequence ID" value="SCL14710.1"/>
    <property type="molecule type" value="Genomic_DNA"/>
</dbReference>
<dbReference type="RefSeq" id="WP_091452756.1">
    <property type="nucleotide sequence ID" value="NZ_FMHU01000001.1"/>
</dbReference>
<reference evidence="2" key="1">
    <citation type="submission" date="2016-06" db="EMBL/GenBank/DDBJ databases">
        <authorList>
            <person name="Varghese N."/>
        </authorList>
    </citation>
    <scope>NUCLEOTIDE SEQUENCE [LARGE SCALE GENOMIC DNA]</scope>
    <source>
        <strain evidence="2">DSM 46123</strain>
    </source>
</reference>